<name>A0A2K3QQ40_9HYPO</name>
<dbReference type="OrthoDB" id="7700931at2759"/>
<dbReference type="Proteomes" id="UP000236621">
    <property type="component" value="Unassembled WGS sequence"/>
</dbReference>
<gene>
    <name evidence="2" type="ORF">TCAP_00438</name>
</gene>
<dbReference type="PANTHER" id="PTHR10900">
    <property type="entry name" value="PERIOSTIN-RELATED"/>
    <property type="match status" value="1"/>
</dbReference>
<comment type="caution">
    <text evidence="2">The sequence shown here is derived from an EMBL/GenBank/DDBJ whole genome shotgun (WGS) entry which is preliminary data.</text>
</comment>
<dbReference type="Pfam" id="PF02469">
    <property type="entry name" value="Fasciclin"/>
    <property type="match status" value="2"/>
</dbReference>
<dbReference type="PROSITE" id="PS50213">
    <property type="entry name" value="FAS1"/>
    <property type="match status" value="2"/>
</dbReference>
<keyword evidence="3" id="KW-1185">Reference proteome</keyword>
<sequence>MRFTLAAVSGAALTGAIVVPGGLLPATLQEQTPLSGPRLAHHIDPDDDAYWGPGLPAKDAVASSLGKTADRLAAAVDKALEVVEDARHVLADKLAHAMDGNGYQKHPSLTIYELIKHSEHTTKFAEIVDEHPGIVKLLNSTGTNYTLFAPTNEAFKDLPHGGEGKPGKHFVEAVLKYHIGLGEYPAWRILSTHTVPTALDERLLDGEPQRLRTSIGLGGVTVNFYSKVVAANFEATNGIVHGVNNILIPPPMAGRLISLFPSQFSTLLLAYEMTDFAKYMHSVKLVGGTVFAPTNNAFASLGLKANAFLFNTKAGRKYLAALLKYHISPNATLYSDAYYDNTRSGSDPEEDGLNTAHYNLPTLLDEARVRVTIVNWGPVSTIEVNGYSHVTVRDGLAKNGVIQAVDGVLIPSFKHSDPKKPDDTKGIEIEDLMERLAPYV</sequence>
<dbReference type="SMART" id="SM00554">
    <property type="entry name" value="FAS1"/>
    <property type="match status" value="2"/>
</dbReference>
<evidence type="ECO:0000259" key="1">
    <source>
        <dbReference type="PROSITE" id="PS50213"/>
    </source>
</evidence>
<dbReference type="STRING" id="45235.A0A2K3QQ40"/>
<dbReference type="SUPFAM" id="SSF82153">
    <property type="entry name" value="FAS1 domain"/>
    <property type="match status" value="2"/>
</dbReference>
<feature type="domain" description="FAS1" evidence="1">
    <location>
        <begin position="108"/>
        <end position="247"/>
    </location>
</feature>
<proteinExistence type="predicted"/>
<accession>A0A2K3QQ40</accession>
<reference evidence="2 3" key="1">
    <citation type="submission" date="2017-08" db="EMBL/GenBank/DDBJ databases">
        <title>Harnessing the power of phylogenomics to disentangle the directionality and signatures of interkingdom host jumping in the parasitic fungal genus Tolypocladium.</title>
        <authorList>
            <person name="Quandt C.A."/>
            <person name="Patterson W."/>
            <person name="Spatafora J.W."/>
        </authorList>
    </citation>
    <scope>NUCLEOTIDE SEQUENCE [LARGE SCALE GENOMIC DNA]</scope>
    <source>
        <strain evidence="2 3">CBS 113982</strain>
    </source>
</reference>
<dbReference type="InterPro" id="IPR036378">
    <property type="entry name" value="FAS1_dom_sf"/>
</dbReference>
<evidence type="ECO:0000313" key="3">
    <source>
        <dbReference type="Proteomes" id="UP000236621"/>
    </source>
</evidence>
<organism evidence="2 3">
    <name type="scientific">Tolypocladium capitatum</name>
    <dbReference type="NCBI Taxonomy" id="45235"/>
    <lineage>
        <taxon>Eukaryota</taxon>
        <taxon>Fungi</taxon>
        <taxon>Dikarya</taxon>
        <taxon>Ascomycota</taxon>
        <taxon>Pezizomycotina</taxon>
        <taxon>Sordariomycetes</taxon>
        <taxon>Hypocreomycetidae</taxon>
        <taxon>Hypocreales</taxon>
        <taxon>Ophiocordycipitaceae</taxon>
        <taxon>Tolypocladium</taxon>
    </lineage>
</organism>
<feature type="domain" description="FAS1" evidence="1">
    <location>
        <begin position="251"/>
        <end position="409"/>
    </location>
</feature>
<dbReference type="InterPro" id="IPR000782">
    <property type="entry name" value="FAS1_domain"/>
</dbReference>
<dbReference type="Gene3D" id="2.30.180.10">
    <property type="entry name" value="FAS1 domain"/>
    <property type="match status" value="2"/>
</dbReference>
<protein>
    <submittedName>
        <fullName evidence="2">Stabilin-2</fullName>
    </submittedName>
</protein>
<evidence type="ECO:0000313" key="2">
    <source>
        <dbReference type="EMBL" id="PNY29645.1"/>
    </source>
</evidence>
<dbReference type="AlphaFoldDB" id="A0A2K3QQ40"/>
<dbReference type="PANTHER" id="PTHR10900:SF125">
    <property type="entry name" value="FAS1 DOMAIN-CONTAINING PROTEIN YLR001C"/>
    <property type="match status" value="1"/>
</dbReference>
<dbReference type="InterPro" id="IPR050904">
    <property type="entry name" value="Adhesion/Biosynth-related"/>
</dbReference>
<dbReference type="EMBL" id="NRSZ01000078">
    <property type="protein sequence ID" value="PNY29645.1"/>
    <property type="molecule type" value="Genomic_DNA"/>
</dbReference>